<comment type="caution">
    <text evidence="1">The sequence shown here is derived from an EMBL/GenBank/DDBJ whole genome shotgun (WGS) entry which is preliminary data.</text>
</comment>
<dbReference type="EMBL" id="CAJRST010007779">
    <property type="protein sequence ID" value="CAG5896754.1"/>
    <property type="molecule type" value="Genomic_DNA"/>
</dbReference>
<dbReference type="Proteomes" id="UP000677803">
    <property type="component" value="Unassembled WGS sequence"/>
</dbReference>
<organism evidence="1 2">
    <name type="scientific">Menidia menidia</name>
    <name type="common">Atlantic silverside</name>
    <dbReference type="NCBI Taxonomy" id="238744"/>
    <lineage>
        <taxon>Eukaryota</taxon>
        <taxon>Metazoa</taxon>
        <taxon>Chordata</taxon>
        <taxon>Craniata</taxon>
        <taxon>Vertebrata</taxon>
        <taxon>Euteleostomi</taxon>
        <taxon>Actinopterygii</taxon>
        <taxon>Neopterygii</taxon>
        <taxon>Teleostei</taxon>
        <taxon>Neoteleostei</taxon>
        <taxon>Acanthomorphata</taxon>
        <taxon>Ovalentaria</taxon>
        <taxon>Atherinomorphae</taxon>
        <taxon>Atheriniformes</taxon>
        <taxon>Atherinopsidae</taxon>
        <taxon>Menidiinae</taxon>
        <taxon>Menidia</taxon>
    </lineage>
</organism>
<evidence type="ECO:0000313" key="2">
    <source>
        <dbReference type="Proteomes" id="UP000677803"/>
    </source>
</evidence>
<dbReference type="OrthoDB" id="9907547at2759"/>
<evidence type="ECO:0000313" key="1">
    <source>
        <dbReference type="EMBL" id="CAG5896754.1"/>
    </source>
</evidence>
<sequence length="79" mass="9155">MNRSLLLSLFTRCRQILEDTDISEQQMNRTVSNTTCFTGTDEEKKDPYEEFISAGQPSTQTFNTGHMAEKFYFEEESSL</sequence>
<protein>
    <submittedName>
        <fullName evidence="1">(Atlantic silverside) hypothetical protein</fullName>
    </submittedName>
</protein>
<proteinExistence type="predicted"/>
<keyword evidence="2" id="KW-1185">Reference proteome</keyword>
<accession>A0A8S4AUV4</accession>
<name>A0A8S4AUV4_9TELE</name>
<gene>
    <name evidence="1" type="ORF">MMEN_LOCUS7817</name>
</gene>
<dbReference type="AlphaFoldDB" id="A0A8S4AUV4"/>
<reference evidence="1" key="1">
    <citation type="submission" date="2021-05" db="EMBL/GenBank/DDBJ databases">
        <authorList>
            <person name="Tigano A."/>
        </authorList>
    </citation>
    <scope>NUCLEOTIDE SEQUENCE</scope>
</reference>